<dbReference type="AlphaFoldDB" id="A0A6J8C8G0"/>
<dbReference type="EMBL" id="CACVKT020004828">
    <property type="protein sequence ID" value="CAC5391781.1"/>
    <property type="molecule type" value="Genomic_DNA"/>
</dbReference>
<keyword evidence="2" id="KW-1185">Reference proteome</keyword>
<name>A0A6J8C8G0_MYTCO</name>
<dbReference type="OrthoDB" id="6144801at2759"/>
<evidence type="ECO:0000313" key="2">
    <source>
        <dbReference type="Proteomes" id="UP000507470"/>
    </source>
</evidence>
<protein>
    <submittedName>
        <fullName evidence="1">Uncharacterized protein</fullName>
    </submittedName>
</protein>
<dbReference type="Proteomes" id="UP000507470">
    <property type="component" value="Unassembled WGS sequence"/>
</dbReference>
<evidence type="ECO:0000313" key="1">
    <source>
        <dbReference type="EMBL" id="CAC5391781.1"/>
    </source>
</evidence>
<reference evidence="1 2" key="1">
    <citation type="submission" date="2020-06" db="EMBL/GenBank/DDBJ databases">
        <authorList>
            <person name="Li R."/>
            <person name="Bekaert M."/>
        </authorList>
    </citation>
    <scope>NUCLEOTIDE SEQUENCE [LARGE SCALE GENOMIC DNA]</scope>
    <source>
        <strain evidence="2">wild</strain>
    </source>
</reference>
<gene>
    <name evidence="1" type="ORF">MCOR_26764</name>
</gene>
<sequence length="221" mass="25344">MAAGGQGKAMAVTDFNVLPFYPILSDVHNPICLQLCSNIASVNNLNVSVDLDITNDSDIVIACEGESIVKPRWASDRVPVFTEKLDDNSIDELLNGLEDIDHQNTNIVIINTAVDDSNNIIKNAAEHADMFVKINNSSAHKNLKRQNLRSKRYFNSDYYVKRKEYRKSKKYFYRVRSTINYKDMVCKNKECKKILKMEFNEYQKAFVSKLRGLRTTDPKSY</sequence>
<organism evidence="1 2">
    <name type="scientific">Mytilus coruscus</name>
    <name type="common">Sea mussel</name>
    <dbReference type="NCBI Taxonomy" id="42192"/>
    <lineage>
        <taxon>Eukaryota</taxon>
        <taxon>Metazoa</taxon>
        <taxon>Spiralia</taxon>
        <taxon>Lophotrochozoa</taxon>
        <taxon>Mollusca</taxon>
        <taxon>Bivalvia</taxon>
        <taxon>Autobranchia</taxon>
        <taxon>Pteriomorphia</taxon>
        <taxon>Mytilida</taxon>
        <taxon>Mytiloidea</taxon>
        <taxon>Mytilidae</taxon>
        <taxon>Mytilinae</taxon>
        <taxon>Mytilus</taxon>
    </lineage>
</organism>
<accession>A0A6J8C8G0</accession>
<proteinExistence type="predicted"/>